<sequence>MAKNVIKRVQDSTQEFDQEVEEVIRLGRYSEGGKRPMMVKMRSQVAVEEIMARKGKLADETDHKEIWIKKDMNLEEREKENPHGTLMNNIYFNCANIQLSTRFKELWLMWICIIQHCS</sequence>
<gene>
    <name evidence="1" type="ORF">E2C01_084253</name>
</gene>
<evidence type="ECO:0000313" key="2">
    <source>
        <dbReference type="Proteomes" id="UP000324222"/>
    </source>
</evidence>
<proteinExistence type="predicted"/>
<name>A0A5B7J4B4_PORTR</name>
<comment type="caution">
    <text evidence="1">The sequence shown here is derived from an EMBL/GenBank/DDBJ whole genome shotgun (WGS) entry which is preliminary data.</text>
</comment>
<protein>
    <submittedName>
        <fullName evidence="1">Uncharacterized protein</fullName>
    </submittedName>
</protein>
<organism evidence="1 2">
    <name type="scientific">Portunus trituberculatus</name>
    <name type="common">Swimming crab</name>
    <name type="synonym">Neptunus trituberculatus</name>
    <dbReference type="NCBI Taxonomy" id="210409"/>
    <lineage>
        <taxon>Eukaryota</taxon>
        <taxon>Metazoa</taxon>
        <taxon>Ecdysozoa</taxon>
        <taxon>Arthropoda</taxon>
        <taxon>Crustacea</taxon>
        <taxon>Multicrustacea</taxon>
        <taxon>Malacostraca</taxon>
        <taxon>Eumalacostraca</taxon>
        <taxon>Eucarida</taxon>
        <taxon>Decapoda</taxon>
        <taxon>Pleocyemata</taxon>
        <taxon>Brachyura</taxon>
        <taxon>Eubrachyura</taxon>
        <taxon>Portunoidea</taxon>
        <taxon>Portunidae</taxon>
        <taxon>Portuninae</taxon>
        <taxon>Portunus</taxon>
    </lineage>
</organism>
<reference evidence="1 2" key="1">
    <citation type="submission" date="2019-05" db="EMBL/GenBank/DDBJ databases">
        <title>Another draft genome of Portunus trituberculatus and its Hox gene families provides insights of decapod evolution.</title>
        <authorList>
            <person name="Jeong J.-H."/>
            <person name="Song I."/>
            <person name="Kim S."/>
            <person name="Choi T."/>
            <person name="Kim D."/>
            <person name="Ryu S."/>
            <person name="Kim W."/>
        </authorList>
    </citation>
    <scope>NUCLEOTIDE SEQUENCE [LARGE SCALE GENOMIC DNA]</scope>
    <source>
        <tissue evidence="1">Muscle</tissue>
    </source>
</reference>
<dbReference type="EMBL" id="VSRR010080591">
    <property type="protein sequence ID" value="MPC89313.1"/>
    <property type="molecule type" value="Genomic_DNA"/>
</dbReference>
<accession>A0A5B7J4B4</accession>
<dbReference type="Proteomes" id="UP000324222">
    <property type="component" value="Unassembled WGS sequence"/>
</dbReference>
<keyword evidence="2" id="KW-1185">Reference proteome</keyword>
<evidence type="ECO:0000313" key="1">
    <source>
        <dbReference type="EMBL" id="MPC89313.1"/>
    </source>
</evidence>
<dbReference type="AlphaFoldDB" id="A0A5B7J4B4"/>